<feature type="chain" id="PRO_5010725467" evidence="1">
    <location>
        <begin position="19"/>
        <end position="561"/>
    </location>
</feature>
<proteinExistence type="predicted"/>
<dbReference type="KEGG" id="apln:108739761"/>
<keyword evidence="2" id="KW-1185">Reference proteome</keyword>
<organism evidence="2 3">
    <name type="scientific">Agrilus planipennis</name>
    <name type="common">Emerald ash borer</name>
    <name type="synonym">Agrilus marcopoli</name>
    <dbReference type="NCBI Taxonomy" id="224129"/>
    <lineage>
        <taxon>Eukaryota</taxon>
        <taxon>Metazoa</taxon>
        <taxon>Ecdysozoa</taxon>
        <taxon>Arthropoda</taxon>
        <taxon>Hexapoda</taxon>
        <taxon>Insecta</taxon>
        <taxon>Pterygota</taxon>
        <taxon>Neoptera</taxon>
        <taxon>Endopterygota</taxon>
        <taxon>Coleoptera</taxon>
        <taxon>Polyphaga</taxon>
        <taxon>Elateriformia</taxon>
        <taxon>Buprestoidea</taxon>
        <taxon>Buprestidae</taxon>
        <taxon>Agrilinae</taxon>
        <taxon>Agrilus</taxon>
    </lineage>
</organism>
<sequence length="561" mass="63136">MKSFILISLICFLAISSAEYELDIDFPDEFTFDEFAKNDIFSPEVLRELNEELEKTYASNDMERSSGPIVAVINDYVDKLVANLNNFTSTRGLNELELPGISEQFSYKPVLITYTGVLNLTDGILSGISTIVRKGDVKITYDDKQLSILAPVGIRSLSIKYNYVAKLMNIGPKGGITGDVAETTFTFGLGYNLTGHRASLDTFKINKIGSIKLRFSGNILTDWLASLISNITLPFFKGIIRRLLEKNVYGVLEDVVEIINSALEKLFQKSIYCDCYFRLYRTHIFSIMYKYGVLLGLLAACYSLPENKIVKANFQIDLENKFDDEINQKIAYRRGIQGIENVGYFNEFADKLLKKLKEYMNENSMDPFQLPEVMEKFESPISVIPIGGKFMLTNGWMQGLTTIYRSGDITIILKDKSVTISVPVALEYVVINYKYGIKLMNQGPEGSVSGRINKLEFAVNMGYNLTTEKFCLTKFNVRDAGRISVSFDGNKLTDWVLNTVSVITTKVFKRTILDILEGRLGILFETAVDALNENNINITLPISATNASGEYIRYIDTNALK</sequence>
<protein>
    <submittedName>
        <fullName evidence="3">Uncharacterized protein LOC108739761</fullName>
    </submittedName>
</protein>
<name>A0A1W4WZK5_AGRPL</name>
<accession>A0A1W4WZK5</accession>
<dbReference type="OrthoDB" id="6419576at2759"/>
<dbReference type="Proteomes" id="UP000192223">
    <property type="component" value="Unplaced"/>
</dbReference>
<dbReference type="AlphaFoldDB" id="A0A1W4WZK5"/>
<dbReference type="Pfam" id="PF16984">
    <property type="entry name" value="Grp7_allergen"/>
    <property type="match status" value="2"/>
</dbReference>
<gene>
    <name evidence="3" type="primary">LOC108739761</name>
</gene>
<evidence type="ECO:0000313" key="3">
    <source>
        <dbReference type="RefSeq" id="XP_018329316.1"/>
    </source>
</evidence>
<evidence type="ECO:0000313" key="2">
    <source>
        <dbReference type="Proteomes" id="UP000192223"/>
    </source>
</evidence>
<dbReference type="InterPro" id="IPR038602">
    <property type="entry name" value="Mite_allergen_7_sf"/>
</dbReference>
<dbReference type="InterPro" id="IPR020234">
    <property type="entry name" value="Mite_allergen_group-7"/>
</dbReference>
<keyword evidence="1" id="KW-0732">Signal</keyword>
<feature type="signal peptide" evidence="1">
    <location>
        <begin position="1"/>
        <end position="18"/>
    </location>
</feature>
<dbReference type="InParanoid" id="A0A1W4WZK5"/>
<dbReference type="Gene3D" id="3.15.10.50">
    <property type="match status" value="2"/>
</dbReference>
<dbReference type="GeneID" id="108739761"/>
<dbReference type="RefSeq" id="XP_018329316.1">
    <property type="nucleotide sequence ID" value="XM_018473814.2"/>
</dbReference>
<evidence type="ECO:0000256" key="1">
    <source>
        <dbReference type="SAM" id="SignalP"/>
    </source>
</evidence>
<reference evidence="3" key="1">
    <citation type="submission" date="2025-08" db="UniProtKB">
        <authorList>
            <consortium name="RefSeq"/>
        </authorList>
    </citation>
    <scope>IDENTIFICATION</scope>
    <source>
        <tissue evidence="3">Entire body</tissue>
    </source>
</reference>